<protein>
    <recommendedName>
        <fullName evidence="1">DUF4097 domain-containing protein</fullName>
    </recommendedName>
</protein>
<evidence type="ECO:0000313" key="3">
    <source>
        <dbReference type="Proteomes" id="UP001183643"/>
    </source>
</evidence>
<accession>A0AAE4CBY2</accession>
<dbReference type="AlphaFoldDB" id="A0AAE4CBY2"/>
<evidence type="ECO:0000313" key="2">
    <source>
        <dbReference type="EMBL" id="MDR7278593.1"/>
    </source>
</evidence>
<reference evidence="2" key="1">
    <citation type="submission" date="2023-07" db="EMBL/GenBank/DDBJ databases">
        <title>Sequencing the genomes of 1000 actinobacteria strains.</title>
        <authorList>
            <person name="Klenk H.-P."/>
        </authorList>
    </citation>
    <scope>NUCLEOTIDE SEQUENCE</scope>
    <source>
        <strain evidence="2">DSM 44707</strain>
    </source>
</reference>
<evidence type="ECO:0000259" key="1">
    <source>
        <dbReference type="Pfam" id="PF13349"/>
    </source>
</evidence>
<dbReference type="Pfam" id="PF13349">
    <property type="entry name" value="DUF4097"/>
    <property type="match status" value="1"/>
</dbReference>
<organism evidence="2 3">
    <name type="scientific">Catenuloplanes atrovinosus</name>
    <dbReference type="NCBI Taxonomy" id="137266"/>
    <lineage>
        <taxon>Bacteria</taxon>
        <taxon>Bacillati</taxon>
        <taxon>Actinomycetota</taxon>
        <taxon>Actinomycetes</taxon>
        <taxon>Micromonosporales</taxon>
        <taxon>Micromonosporaceae</taxon>
        <taxon>Catenuloplanes</taxon>
    </lineage>
</organism>
<feature type="domain" description="DUF4097" evidence="1">
    <location>
        <begin position="114"/>
        <end position="255"/>
    </location>
</feature>
<comment type="caution">
    <text evidence="2">The sequence shown here is derived from an EMBL/GenBank/DDBJ whole genome shotgun (WGS) entry which is preliminary data.</text>
</comment>
<dbReference type="Proteomes" id="UP001183643">
    <property type="component" value="Unassembled WGS sequence"/>
</dbReference>
<dbReference type="EMBL" id="JAVDYB010000001">
    <property type="protein sequence ID" value="MDR7278593.1"/>
    <property type="molecule type" value="Genomic_DNA"/>
</dbReference>
<dbReference type="PROSITE" id="PS51257">
    <property type="entry name" value="PROKAR_LIPOPROTEIN"/>
    <property type="match status" value="1"/>
</dbReference>
<proteinExistence type="predicted"/>
<name>A0AAE4CBY2_9ACTN</name>
<dbReference type="RefSeq" id="WP_310371604.1">
    <property type="nucleotide sequence ID" value="NZ_JAVDYB010000001.1"/>
</dbReference>
<keyword evidence="3" id="KW-1185">Reference proteome</keyword>
<sequence>MTRRTTAVAGIAVLAALSAGCDPRNLREMEFRTTETVGITEVRIVGGDGGDVIVTTADRTDTQVDRVVHYSTATAPDTAYRIEGTALVIDADCGPQCGVDYTVSAPRGVRVTGRSDSGDVRLTGVGAVDLKVDSGSLTADGVSGPVRVESDSGDVRLANVTGTTDLRVQSGTLEGRGLAGTVTAAVESGDADLALAAPASVTVTVDSGDLTLRVPDGKYRVRTAADSGQVDVGIDNDPAATAVLDLRADSGDLNVLRG</sequence>
<gene>
    <name evidence="2" type="ORF">J2S41_005371</name>
</gene>
<dbReference type="InterPro" id="IPR025164">
    <property type="entry name" value="Toastrack_DUF4097"/>
</dbReference>